<proteinExistence type="predicted"/>
<evidence type="ECO:0000259" key="2">
    <source>
        <dbReference type="SMART" id="SM00507"/>
    </source>
</evidence>
<feature type="region of interest" description="Disordered" evidence="1">
    <location>
        <begin position="104"/>
        <end position="132"/>
    </location>
</feature>
<evidence type="ECO:0000256" key="1">
    <source>
        <dbReference type="SAM" id="MobiDB-lite"/>
    </source>
</evidence>
<dbReference type="SMART" id="SM00507">
    <property type="entry name" value="HNHc"/>
    <property type="match status" value="1"/>
</dbReference>
<sequence>MTSNGTLIIKHRDHAIKRHVKVIGSKSPYDGDWPYWENRLSKLPGKSSRVIKLLKLQQGKCNYCHLWFRSDDLAHVHHQDCNRRNNNIKNLSLLHKHCHDQLHGSMHDKHQIREKPDDGKLSSPVLKSSGER</sequence>
<evidence type="ECO:0000313" key="3">
    <source>
        <dbReference type="EMBL" id="GFQ72436.1"/>
    </source>
</evidence>
<organism evidence="3 4">
    <name type="scientific">Trichonephila clavata</name>
    <name type="common">Joro spider</name>
    <name type="synonym">Nephila clavata</name>
    <dbReference type="NCBI Taxonomy" id="2740835"/>
    <lineage>
        <taxon>Eukaryota</taxon>
        <taxon>Metazoa</taxon>
        <taxon>Ecdysozoa</taxon>
        <taxon>Arthropoda</taxon>
        <taxon>Chelicerata</taxon>
        <taxon>Arachnida</taxon>
        <taxon>Araneae</taxon>
        <taxon>Araneomorphae</taxon>
        <taxon>Entelegynae</taxon>
        <taxon>Araneoidea</taxon>
        <taxon>Nephilidae</taxon>
        <taxon>Trichonephila</taxon>
    </lineage>
</organism>
<dbReference type="AlphaFoldDB" id="A0A8X6KGJ7"/>
<feature type="domain" description="HNH nuclease" evidence="2">
    <location>
        <begin position="50"/>
        <end position="100"/>
    </location>
</feature>
<dbReference type="OrthoDB" id="8063979at2759"/>
<gene>
    <name evidence="3" type="primary">BBB02_05820</name>
    <name evidence="3" type="ORF">TNCT_507491</name>
</gene>
<evidence type="ECO:0000313" key="4">
    <source>
        <dbReference type="Proteomes" id="UP000887116"/>
    </source>
</evidence>
<dbReference type="CDD" id="cd00085">
    <property type="entry name" value="HNHc"/>
    <property type="match status" value="1"/>
</dbReference>
<feature type="compositionally biased region" description="Basic and acidic residues" evidence="1">
    <location>
        <begin position="104"/>
        <end position="120"/>
    </location>
</feature>
<dbReference type="Proteomes" id="UP000887116">
    <property type="component" value="Unassembled WGS sequence"/>
</dbReference>
<keyword evidence="4" id="KW-1185">Reference proteome</keyword>
<reference evidence="3" key="1">
    <citation type="submission" date="2020-07" db="EMBL/GenBank/DDBJ databases">
        <title>Multicomponent nature underlies the extraordinary mechanical properties of spider dragline silk.</title>
        <authorList>
            <person name="Kono N."/>
            <person name="Nakamura H."/>
            <person name="Mori M."/>
            <person name="Yoshida Y."/>
            <person name="Ohtoshi R."/>
            <person name="Malay A.D."/>
            <person name="Moran D.A.P."/>
            <person name="Tomita M."/>
            <person name="Numata K."/>
            <person name="Arakawa K."/>
        </authorList>
    </citation>
    <scope>NUCLEOTIDE SEQUENCE</scope>
</reference>
<name>A0A8X6KGJ7_TRICU</name>
<protein>
    <submittedName>
        <fullName evidence="3">HNHc domain-containing protein</fullName>
    </submittedName>
</protein>
<accession>A0A8X6KGJ7</accession>
<comment type="caution">
    <text evidence="3">The sequence shown here is derived from an EMBL/GenBank/DDBJ whole genome shotgun (WGS) entry which is preliminary data.</text>
</comment>
<dbReference type="EMBL" id="BMAO01021165">
    <property type="protein sequence ID" value="GFQ72436.1"/>
    <property type="molecule type" value="Genomic_DNA"/>
</dbReference>
<dbReference type="InterPro" id="IPR003615">
    <property type="entry name" value="HNH_nuc"/>
</dbReference>